<organism evidence="1 2">
    <name type="scientific">Solanum commersonii</name>
    <name type="common">Commerson's wild potato</name>
    <name type="synonym">Commerson's nightshade</name>
    <dbReference type="NCBI Taxonomy" id="4109"/>
    <lineage>
        <taxon>Eukaryota</taxon>
        <taxon>Viridiplantae</taxon>
        <taxon>Streptophyta</taxon>
        <taxon>Embryophyta</taxon>
        <taxon>Tracheophyta</taxon>
        <taxon>Spermatophyta</taxon>
        <taxon>Magnoliopsida</taxon>
        <taxon>eudicotyledons</taxon>
        <taxon>Gunneridae</taxon>
        <taxon>Pentapetalae</taxon>
        <taxon>asterids</taxon>
        <taxon>lamiids</taxon>
        <taxon>Solanales</taxon>
        <taxon>Solanaceae</taxon>
        <taxon>Solanoideae</taxon>
        <taxon>Solaneae</taxon>
        <taxon>Solanum</taxon>
    </lineage>
</organism>
<gene>
    <name evidence="1" type="ORF">H5410_019205</name>
</gene>
<sequence length="65" mass="7591">MSGEKIAGLVINRRCASLFRYPVVDICIYFEVKEKEFQDEIISKFTFGWNHSLMNHDDGSRYGLD</sequence>
<name>A0A9J6A4A3_SOLCO</name>
<evidence type="ECO:0000313" key="1">
    <source>
        <dbReference type="EMBL" id="KAG5619381.1"/>
    </source>
</evidence>
<feature type="non-terminal residue" evidence="1">
    <location>
        <position position="65"/>
    </location>
</feature>
<dbReference type="EMBL" id="JACXVP010000003">
    <property type="protein sequence ID" value="KAG5619381.1"/>
    <property type="molecule type" value="Genomic_DNA"/>
</dbReference>
<protein>
    <submittedName>
        <fullName evidence="1">Uncharacterized protein</fullName>
    </submittedName>
</protein>
<proteinExistence type="predicted"/>
<reference evidence="1 2" key="1">
    <citation type="submission" date="2020-09" db="EMBL/GenBank/DDBJ databases">
        <title>De no assembly of potato wild relative species, Solanum commersonii.</title>
        <authorList>
            <person name="Cho K."/>
        </authorList>
    </citation>
    <scope>NUCLEOTIDE SEQUENCE [LARGE SCALE GENOMIC DNA]</scope>
    <source>
        <strain evidence="1">LZ3.2</strain>
        <tissue evidence="1">Leaf</tissue>
    </source>
</reference>
<evidence type="ECO:0000313" key="2">
    <source>
        <dbReference type="Proteomes" id="UP000824120"/>
    </source>
</evidence>
<dbReference type="Proteomes" id="UP000824120">
    <property type="component" value="Chromosome 3"/>
</dbReference>
<dbReference type="AlphaFoldDB" id="A0A9J6A4A3"/>
<keyword evidence="2" id="KW-1185">Reference proteome</keyword>
<comment type="caution">
    <text evidence="1">The sequence shown here is derived from an EMBL/GenBank/DDBJ whole genome shotgun (WGS) entry which is preliminary data.</text>
</comment>
<accession>A0A9J6A4A3</accession>